<keyword evidence="2 6" id="KW-1003">Cell membrane</keyword>
<dbReference type="Proteomes" id="UP000252795">
    <property type="component" value="Unassembled WGS sequence"/>
</dbReference>
<evidence type="ECO:0000256" key="5">
    <source>
        <dbReference type="ARBA" id="ARBA00023136"/>
    </source>
</evidence>
<evidence type="ECO:0000256" key="6">
    <source>
        <dbReference type="RuleBase" id="RU366058"/>
    </source>
</evidence>
<evidence type="ECO:0000256" key="2">
    <source>
        <dbReference type="ARBA" id="ARBA00022475"/>
    </source>
</evidence>
<evidence type="ECO:0000259" key="7">
    <source>
        <dbReference type="Pfam" id="PF09335"/>
    </source>
</evidence>
<feature type="transmembrane region" description="Helical" evidence="6">
    <location>
        <begin position="155"/>
        <end position="176"/>
    </location>
</feature>
<dbReference type="Proteomes" id="UP000253065">
    <property type="component" value="Unassembled WGS sequence"/>
</dbReference>
<feature type="transmembrane region" description="Helical" evidence="6">
    <location>
        <begin position="38"/>
        <end position="60"/>
    </location>
</feature>
<evidence type="ECO:0000256" key="4">
    <source>
        <dbReference type="ARBA" id="ARBA00022989"/>
    </source>
</evidence>
<comment type="caution">
    <text evidence="9">The sequence shown here is derived from an EMBL/GenBank/DDBJ whole genome shotgun (WGS) entry which is preliminary data.</text>
</comment>
<name>A0A368V3E2_MARNT</name>
<feature type="transmembrane region" description="Helical" evidence="6">
    <location>
        <begin position="6"/>
        <end position="26"/>
    </location>
</feature>
<gene>
    <name evidence="9" type="ORF">DET51_104240</name>
    <name evidence="8" type="ORF">DET64_104240</name>
</gene>
<evidence type="ECO:0000313" key="10">
    <source>
        <dbReference type="Proteomes" id="UP000252795"/>
    </source>
</evidence>
<keyword evidence="3 6" id="KW-0812">Transmembrane</keyword>
<dbReference type="Pfam" id="PF09335">
    <property type="entry name" value="VTT_dom"/>
    <property type="match status" value="1"/>
</dbReference>
<evidence type="ECO:0000256" key="3">
    <source>
        <dbReference type="ARBA" id="ARBA00022692"/>
    </source>
</evidence>
<keyword evidence="5 6" id="KW-0472">Membrane</keyword>
<feature type="transmembrane region" description="Helical" evidence="6">
    <location>
        <begin position="120"/>
        <end position="143"/>
    </location>
</feature>
<sequence length="222" mass="23663">MASGLRWLSFAILVLTGYLTMSGDWFGFLTDQERVADFLNSNGLAGLSAITLLGALFTGFGAPRQVLAFVLGFAAGSIQGAILSTIATAIGATGCFFVARWLLRKALLNRFSDRMQRFDLLFTEGTLLKILMIRLLPVGSNLVTNLLAGCSGIRFVPFLLGSVLGYLPQMVIFAMAGAGIGQARLDQLVVSAVLFALASAIGAYLYHNQRNQTLADSVSDPS</sequence>
<accession>A0A368V3E2</accession>
<keyword evidence="11" id="KW-1185">Reference proteome</keyword>
<dbReference type="PANTHER" id="PTHR12677">
    <property type="entry name" value="GOLGI APPARATUS MEMBRANE PROTEIN TVP38-RELATED"/>
    <property type="match status" value="1"/>
</dbReference>
<feature type="domain" description="VTT" evidence="7">
    <location>
        <begin position="63"/>
        <end position="178"/>
    </location>
</feature>
<dbReference type="EMBL" id="QPJB01000004">
    <property type="protein sequence ID" value="RCW35622.1"/>
    <property type="molecule type" value="Genomic_DNA"/>
</dbReference>
<organism evidence="9 10">
    <name type="scientific">Marinobacter nauticus</name>
    <name type="common">Marinobacter hydrocarbonoclasticus</name>
    <name type="synonym">Marinobacter aquaeolei</name>
    <dbReference type="NCBI Taxonomy" id="2743"/>
    <lineage>
        <taxon>Bacteria</taxon>
        <taxon>Pseudomonadati</taxon>
        <taxon>Pseudomonadota</taxon>
        <taxon>Gammaproteobacteria</taxon>
        <taxon>Pseudomonadales</taxon>
        <taxon>Marinobacteraceae</taxon>
        <taxon>Marinobacter</taxon>
    </lineage>
</organism>
<dbReference type="EMBL" id="QNSA01000004">
    <property type="protein sequence ID" value="RBP75091.1"/>
    <property type="molecule type" value="Genomic_DNA"/>
</dbReference>
<dbReference type="OMA" id="LIIHRTW"/>
<dbReference type="AlphaFoldDB" id="A0A368V3E2"/>
<dbReference type="GO" id="GO:0005886">
    <property type="term" value="C:plasma membrane"/>
    <property type="evidence" value="ECO:0007669"/>
    <property type="project" value="UniProtKB-SubCell"/>
</dbReference>
<evidence type="ECO:0000313" key="8">
    <source>
        <dbReference type="EMBL" id="RBP75091.1"/>
    </source>
</evidence>
<comment type="similarity">
    <text evidence="6">Belongs to the TVP38/TMEM64 family.</text>
</comment>
<evidence type="ECO:0000313" key="9">
    <source>
        <dbReference type="EMBL" id="RCW35622.1"/>
    </source>
</evidence>
<evidence type="ECO:0000256" key="1">
    <source>
        <dbReference type="ARBA" id="ARBA00004651"/>
    </source>
</evidence>
<reference evidence="9 10" key="1">
    <citation type="submission" date="2018-07" db="EMBL/GenBank/DDBJ databases">
        <title>Freshwater and sediment microbial communities from various areas in North America, analyzing microbe dynamics in response to fracking.</title>
        <authorList>
            <person name="Lamendella R."/>
        </authorList>
    </citation>
    <scope>NUCLEOTIDE SEQUENCE [LARGE SCALE GENOMIC DNA]</scope>
    <source>
        <strain evidence="9 10">114E</strain>
        <strain evidence="8 11">114E_o</strain>
    </source>
</reference>
<dbReference type="InterPro" id="IPR032816">
    <property type="entry name" value="VTT_dom"/>
</dbReference>
<comment type="subcellular location">
    <subcellularLocation>
        <location evidence="1 6">Cell membrane</location>
        <topology evidence="1 6">Multi-pass membrane protein</topology>
    </subcellularLocation>
</comment>
<protein>
    <recommendedName>
        <fullName evidence="6">TVP38/TMEM64 family membrane protein</fullName>
    </recommendedName>
</protein>
<keyword evidence="4 6" id="KW-1133">Transmembrane helix</keyword>
<proteinExistence type="inferred from homology"/>
<dbReference type="PANTHER" id="PTHR12677:SF59">
    <property type="entry name" value="GOLGI APPARATUS MEMBRANE PROTEIN TVP38-RELATED"/>
    <property type="match status" value="1"/>
</dbReference>
<dbReference type="InterPro" id="IPR015414">
    <property type="entry name" value="TMEM64"/>
</dbReference>
<evidence type="ECO:0000313" key="11">
    <source>
        <dbReference type="Proteomes" id="UP000253065"/>
    </source>
</evidence>
<feature type="transmembrane region" description="Helical" evidence="6">
    <location>
        <begin position="188"/>
        <end position="206"/>
    </location>
</feature>
<dbReference type="RefSeq" id="WP_011783837.1">
    <property type="nucleotide sequence ID" value="NZ_QNSA01000004.1"/>
</dbReference>
<feature type="transmembrane region" description="Helical" evidence="6">
    <location>
        <begin position="66"/>
        <end position="99"/>
    </location>
</feature>